<dbReference type="InterPro" id="IPR036890">
    <property type="entry name" value="HATPase_C_sf"/>
</dbReference>
<dbReference type="CDD" id="cd00130">
    <property type="entry name" value="PAS"/>
    <property type="match status" value="1"/>
</dbReference>
<dbReference type="InterPro" id="IPR003661">
    <property type="entry name" value="HisK_dim/P_dom"/>
</dbReference>
<dbReference type="SUPFAM" id="SSF158472">
    <property type="entry name" value="HAMP domain-like"/>
    <property type="match status" value="1"/>
</dbReference>
<dbReference type="GO" id="GO:0007234">
    <property type="term" value="P:osmosensory signaling via phosphorelay pathway"/>
    <property type="evidence" value="ECO:0007669"/>
    <property type="project" value="TreeGrafter"/>
</dbReference>
<keyword evidence="10" id="KW-0067">ATP-binding</keyword>
<dbReference type="KEGG" id="cbar:PATL70BA_2823"/>
<dbReference type="NCBIfam" id="TIGR00229">
    <property type="entry name" value="sensory_box"/>
    <property type="match status" value="1"/>
</dbReference>
<evidence type="ECO:0000256" key="8">
    <source>
        <dbReference type="ARBA" id="ARBA00022741"/>
    </source>
</evidence>
<dbReference type="GO" id="GO:0000155">
    <property type="term" value="F:phosphorelay sensor kinase activity"/>
    <property type="evidence" value="ECO:0007669"/>
    <property type="project" value="InterPro"/>
</dbReference>
<dbReference type="SMART" id="SM00388">
    <property type="entry name" value="HisKA"/>
    <property type="match status" value="1"/>
</dbReference>
<dbReference type="CDD" id="cd00082">
    <property type="entry name" value="HisKA"/>
    <property type="match status" value="1"/>
</dbReference>
<accession>A0A3P7SA19</accession>
<keyword evidence="6" id="KW-0808">Transferase</keyword>
<dbReference type="Pfam" id="PF00512">
    <property type="entry name" value="HisKA"/>
    <property type="match status" value="1"/>
</dbReference>
<evidence type="ECO:0000256" key="10">
    <source>
        <dbReference type="ARBA" id="ARBA00022840"/>
    </source>
</evidence>
<dbReference type="Gene3D" id="3.30.565.10">
    <property type="entry name" value="Histidine kinase-like ATPase, C-terminal domain"/>
    <property type="match status" value="1"/>
</dbReference>
<dbReference type="PROSITE" id="PS50885">
    <property type="entry name" value="HAMP"/>
    <property type="match status" value="1"/>
</dbReference>
<evidence type="ECO:0000256" key="1">
    <source>
        <dbReference type="ARBA" id="ARBA00000085"/>
    </source>
</evidence>
<dbReference type="Pfam" id="PF13426">
    <property type="entry name" value="PAS_9"/>
    <property type="match status" value="1"/>
</dbReference>
<dbReference type="EC" id="2.7.13.3" evidence="3"/>
<dbReference type="PRINTS" id="PR00344">
    <property type="entry name" value="BCTRLSENSOR"/>
</dbReference>
<dbReference type="PROSITE" id="PS50112">
    <property type="entry name" value="PAS"/>
    <property type="match status" value="1"/>
</dbReference>
<dbReference type="FunFam" id="3.30.565.10:FF:000006">
    <property type="entry name" value="Sensor histidine kinase WalK"/>
    <property type="match status" value="1"/>
</dbReference>
<reference evidence="18 19" key="1">
    <citation type="submission" date="2018-09" db="EMBL/GenBank/DDBJ databases">
        <authorList>
            <person name="Postec A."/>
        </authorList>
    </citation>
    <scope>NUCLEOTIDE SEQUENCE [LARGE SCALE GENOMIC DNA]</scope>
    <source>
        <strain evidence="18">70B-A</strain>
    </source>
</reference>
<dbReference type="SUPFAM" id="SSF47384">
    <property type="entry name" value="Homodimeric domain of signal transducing histidine kinase"/>
    <property type="match status" value="1"/>
</dbReference>
<evidence type="ECO:0000256" key="5">
    <source>
        <dbReference type="ARBA" id="ARBA00022553"/>
    </source>
</evidence>
<feature type="domain" description="HAMP" evidence="17">
    <location>
        <begin position="183"/>
        <end position="235"/>
    </location>
</feature>
<evidence type="ECO:0000256" key="9">
    <source>
        <dbReference type="ARBA" id="ARBA00022777"/>
    </source>
</evidence>
<dbReference type="Pfam" id="PF02518">
    <property type="entry name" value="HATPase_c"/>
    <property type="match status" value="1"/>
</dbReference>
<dbReference type="Pfam" id="PF16736">
    <property type="entry name" value="sCache_like"/>
    <property type="match status" value="1"/>
</dbReference>
<feature type="transmembrane region" description="Helical" evidence="14">
    <location>
        <begin position="160"/>
        <end position="181"/>
    </location>
</feature>
<comment type="catalytic activity">
    <reaction evidence="1">
        <text>ATP + protein L-histidine = ADP + protein N-phospho-L-histidine.</text>
        <dbReference type="EC" id="2.7.13.3"/>
    </reaction>
</comment>
<dbReference type="CDD" id="cd16922">
    <property type="entry name" value="HATPase_EvgS-ArcB-TorS-like"/>
    <property type="match status" value="1"/>
</dbReference>
<name>A0A3P7SA19_9FIRM</name>
<dbReference type="Proteomes" id="UP000279029">
    <property type="component" value="Chromosome"/>
</dbReference>
<dbReference type="InterPro" id="IPR050351">
    <property type="entry name" value="BphY/WalK/GraS-like"/>
</dbReference>
<dbReference type="GO" id="GO:0000156">
    <property type="term" value="F:phosphorelay response regulator activity"/>
    <property type="evidence" value="ECO:0007669"/>
    <property type="project" value="TreeGrafter"/>
</dbReference>
<dbReference type="AlphaFoldDB" id="A0A3P7SA19"/>
<keyword evidence="5" id="KW-0597">Phosphoprotein</keyword>
<evidence type="ECO:0000256" key="3">
    <source>
        <dbReference type="ARBA" id="ARBA00012438"/>
    </source>
</evidence>
<dbReference type="RefSeq" id="WP_125137820.1">
    <property type="nucleotide sequence ID" value="NZ_LR130778.1"/>
</dbReference>
<protein>
    <recommendedName>
        <fullName evidence="3">histidine kinase</fullName>
        <ecNumber evidence="3">2.7.13.3</ecNumber>
    </recommendedName>
</protein>
<dbReference type="SUPFAM" id="SSF55874">
    <property type="entry name" value="ATPase domain of HSP90 chaperone/DNA topoisomerase II/histidine kinase"/>
    <property type="match status" value="1"/>
</dbReference>
<keyword evidence="19" id="KW-1185">Reference proteome</keyword>
<evidence type="ECO:0000256" key="12">
    <source>
        <dbReference type="ARBA" id="ARBA00023012"/>
    </source>
</evidence>
<evidence type="ECO:0000259" key="16">
    <source>
        <dbReference type="PROSITE" id="PS50112"/>
    </source>
</evidence>
<dbReference type="GO" id="GO:0005886">
    <property type="term" value="C:plasma membrane"/>
    <property type="evidence" value="ECO:0007669"/>
    <property type="project" value="UniProtKB-SubCell"/>
</dbReference>
<comment type="subcellular location">
    <subcellularLocation>
        <location evidence="2">Cell membrane</location>
        <topology evidence="2">Multi-pass membrane protein</topology>
    </subcellularLocation>
</comment>
<dbReference type="OrthoDB" id="9813151at2"/>
<dbReference type="InterPro" id="IPR003660">
    <property type="entry name" value="HAMP_dom"/>
</dbReference>
<evidence type="ECO:0000256" key="4">
    <source>
        <dbReference type="ARBA" id="ARBA00022475"/>
    </source>
</evidence>
<feature type="transmembrane region" description="Helical" evidence="14">
    <location>
        <begin position="6"/>
        <end position="25"/>
    </location>
</feature>
<evidence type="ECO:0000259" key="15">
    <source>
        <dbReference type="PROSITE" id="PS50109"/>
    </source>
</evidence>
<dbReference type="EMBL" id="LR130778">
    <property type="protein sequence ID" value="VDN48729.1"/>
    <property type="molecule type" value="Genomic_DNA"/>
</dbReference>
<dbReference type="PANTHER" id="PTHR42878">
    <property type="entry name" value="TWO-COMPONENT HISTIDINE KINASE"/>
    <property type="match status" value="1"/>
</dbReference>
<evidence type="ECO:0000259" key="17">
    <source>
        <dbReference type="PROSITE" id="PS50885"/>
    </source>
</evidence>
<proteinExistence type="predicted"/>
<dbReference type="SMART" id="SM00387">
    <property type="entry name" value="HATPase_c"/>
    <property type="match status" value="1"/>
</dbReference>
<dbReference type="Gene3D" id="6.10.340.10">
    <property type="match status" value="1"/>
</dbReference>
<feature type="domain" description="PAS" evidence="16">
    <location>
        <begin position="240"/>
        <end position="293"/>
    </location>
</feature>
<keyword evidence="8" id="KW-0547">Nucleotide-binding</keyword>
<dbReference type="SUPFAM" id="SSF103190">
    <property type="entry name" value="Sensory domain-like"/>
    <property type="match status" value="1"/>
</dbReference>
<dbReference type="InterPro" id="IPR005467">
    <property type="entry name" value="His_kinase_dom"/>
</dbReference>
<evidence type="ECO:0000313" key="19">
    <source>
        <dbReference type="Proteomes" id="UP000279029"/>
    </source>
</evidence>
<dbReference type="InterPro" id="IPR029151">
    <property type="entry name" value="Sensor-like_sf"/>
</dbReference>
<evidence type="ECO:0000256" key="7">
    <source>
        <dbReference type="ARBA" id="ARBA00022692"/>
    </source>
</evidence>
<keyword evidence="4" id="KW-1003">Cell membrane</keyword>
<evidence type="ECO:0000313" key="18">
    <source>
        <dbReference type="EMBL" id="VDN48729.1"/>
    </source>
</evidence>
<keyword evidence="7 14" id="KW-0812">Transmembrane</keyword>
<dbReference type="Gene3D" id="1.10.287.130">
    <property type="match status" value="1"/>
</dbReference>
<dbReference type="GO" id="GO:0005524">
    <property type="term" value="F:ATP binding"/>
    <property type="evidence" value="ECO:0007669"/>
    <property type="project" value="UniProtKB-KW"/>
</dbReference>
<keyword evidence="11 14" id="KW-1133">Transmembrane helix</keyword>
<dbReference type="Pfam" id="PF00672">
    <property type="entry name" value="HAMP"/>
    <property type="match status" value="1"/>
</dbReference>
<evidence type="ECO:0000256" key="13">
    <source>
        <dbReference type="ARBA" id="ARBA00023136"/>
    </source>
</evidence>
<dbReference type="InterPro" id="IPR000014">
    <property type="entry name" value="PAS"/>
</dbReference>
<dbReference type="PANTHER" id="PTHR42878:SF7">
    <property type="entry name" value="SENSOR HISTIDINE KINASE GLRK"/>
    <property type="match status" value="1"/>
</dbReference>
<organism evidence="18 19">
    <name type="scientific">Petrocella atlantisensis</name>
    <dbReference type="NCBI Taxonomy" id="2173034"/>
    <lineage>
        <taxon>Bacteria</taxon>
        <taxon>Bacillati</taxon>
        <taxon>Bacillota</taxon>
        <taxon>Clostridia</taxon>
        <taxon>Lachnospirales</taxon>
        <taxon>Vallitaleaceae</taxon>
        <taxon>Petrocella</taxon>
    </lineage>
</organism>
<dbReference type="FunFam" id="1.10.287.130:FF:000001">
    <property type="entry name" value="Two-component sensor histidine kinase"/>
    <property type="match status" value="1"/>
</dbReference>
<evidence type="ECO:0000256" key="14">
    <source>
        <dbReference type="SAM" id="Phobius"/>
    </source>
</evidence>
<dbReference type="InterPro" id="IPR031967">
    <property type="entry name" value="PhoR_single_Cache-like_dom"/>
</dbReference>
<dbReference type="GO" id="GO:0030295">
    <property type="term" value="F:protein kinase activator activity"/>
    <property type="evidence" value="ECO:0007669"/>
    <property type="project" value="TreeGrafter"/>
</dbReference>
<dbReference type="SMART" id="SM00091">
    <property type="entry name" value="PAS"/>
    <property type="match status" value="1"/>
</dbReference>
<dbReference type="InterPro" id="IPR004358">
    <property type="entry name" value="Sig_transdc_His_kin-like_C"/>
</dbReference>
<sequence>MQRKILLTYIILIVVTVIFSVGLSWSRINNYFFERVEKETITISDMLHKAMEDSDLSKEDYQSFIEEYSEITTFRITLIDQSGHVWVDSYSDAETMDNHANRPEVRKALAGEKSSEMRYSNTMKKYFFYYARPLENAEFSGIIRVSLSVSEIEAITTDMIFIILISAILGSLIAMGAAYVVTQRFMKPINDLTRVAKVISEGNYDEKIYMDRNDQIGELATAFNTMTFNLKINMWTLEQKNAELESILTSMSNGLVAVNMDYKIVLYNDRFTKLLNLPEEDMSNRLIYELIRELSIFDIIEKAIEEKTYMSGEAIIHKDGEDCIIEIVATPIFSKTNKNKALATLLMFTDVTQMRKLENIRREFVSNVTHELKTPLTSIKGFVDTLKNGAIKDEIVANRFLDIIDIETDRLSNLIQDILTLSEIETLVGERSLQAFELSEIVDEVMDILPKDKEGVQLIIEVEENLPSFECNRDRMKQLLINIIDNSIKYTDAGYVKLQVFKYKNFLNIIVEDTGIGIKHQHLSRIFERFYRVDKGRTRKTGGTGLGLSIVKHIVELYNGDIDIQSEEGKGTTISIRLPY</sequence>
<dbReference type="SUPFAM" id="SSF55785">
    <property type="entry name" value="PYP-like sensor domain (PAS domain)"/>
    <property type="match status" value="1"/>
</dbReference>
<dbReference type="CDD" id="cd06225">
    <property type="entry name" value="HAMP"/>
    <property type="match status" value="1"/>
</dbReference>
<dbReference type="Gene3D" id="3.30.450.20">
    <property type="entry name" value="PAS domain"/>
    <property type="match status" value="2"/>
</dbReference>
<keyword evidence="9 18" id="KW-0418">Kinase</keyword>
<evidence type="ECO:0000256" key="6">
    <source>
        <dbReference type="ARBA" id="ARBA00022679"/>
    </source>
</evidence>
<dbReference type="InterPro" id="IPR035965">
    <property type="entry name" value="PAS-like_dom_sf"/>
</dbReference>
<keyword evidence="13 14" id="KW-0472">Membrane</keyword>
<dbReference type="PROSITE" id="PS50109">
    <property type="entry name" value="HIS_KIN"/>
    <property type="match status" value="1"/>
</dbReference>
<dbReference type="InterPro" id="IPR003594">
    <property type="entry name" value="HATPase_dom"/>
</dbReference>
<evidence type="ECO:0000256" key="11">
    <source>
        <dbReference type="ARBA" id="ARBA00022989"/>
    </source>
</evidence>
<feature type="domain" description="Histidine kinase" evidence="15">
    <location>
        <begin position="367"/>
        <end position="580"/>
    </location>
</feature>
<keyword evidence="12" id="KW-0902">Two-component regulatory system</keyword>
<dbReference type="InterPro" id="IPR036097">
    <property type="entry name" value="HisK_dim/P_sf"/>
</dbReference>
<evidence type="ECO:0000256" key="2">
    <source>
        <dbReference type="ARBA" id="ARBA00004651"/>
    </source>
</evidence>
<gene>
    <name evidence="18" type="ORF">PATL70BA_2823</name>
</gene>
<dbReference type="SMART" id="SM00304">
    <property type="entry name" value="HAMP"/>
    <property type="match status" value="1"/>
</dbReference>